<comment type="similarity">
    <text evidence="5">Belongs to the SAT4 family.</text>
</comment>
<dbReference type="HOGENOM" id="CLU_028200_12_4_1"/>
<feature type="transmembrane region" description="Helical" evidence="7">
    <location>
        <begin position="31"/>
        <end position="53"/>
    </location>
</feature>
<dbReference type="AlphaFoldDB" id="M7SEX1"/>
<dbReference type="Proteomes" id="UP000012174">
    <property type="component" value="Unassembled WGS sequence"/>
</dbReference>
<feature type="transmembrane region" description="Helical" evidence="7">
    <location>
        <begin position="265"/>
        <end position="289"/>
    </location>
</feature>
<protein>
    <recommendedName>
        <fullName evidence="8">Rhodopsin domain-containing protein</fullName>
    </recommendedName>
</protein>
<sequence>MAATIDLNGPLLPAPDGVTAQLDNPPNDNGLALGVLITCVAIPTISVIIRIFQRIIMPRKLQIEDILTVLAYGCFIGASYACFALIDVPGYFVRSYNTRVSAMSIIQYRILLMGIFYAIDMPLVKTAILLDLCRMFVPGRRTYFWWGAMVIIAVQVTAGVVFVILMCVRCTPFEAAYNSFIAGKCYFELTPLQLGSGGVQVISDFAMFLLPQPVIWKLKMTWQKRLGVSVVFGVGLLGCISAAVRLSTTVTYIKSTDPIYDMAPLVFWIAAEQACGFFIICVPCLPKLFKDLGLMPMIKKVFALPTAAGRSNSNLAYYGGKASASSTGRGTTNSHAAKDYYKLDEDGVPLRNMTQSTEQLHHNAHHHPKNGITRITHVTVSQDARSESDSYDIGNKEAWAR</sequence>
<dbReference type="GO" id="GO:0016020">
    <property type="term" value="C:membrane"/>
    <property type="evidence" value="ECO:0007669"/>
    <property type="project" value="UniProtKB-SubCell"/>
</dbReference>
<keyword evidence="4 7" id="KW-0472">Membrane</keyword>
<evidence type="ECO:0000256" key="1">
    <source>
        <dbReference type="ARBA" id="ARBA00004141"/>
    </source>
</evidence>
<dbReference type="InterPro" id="IPR049326">
    <property type="entry name" value="Rhodopsin_dom_fungi"/>
</dbReference>
<dbReference type="InterPro" id="IPR052337">
    <property type="entry name" value="SAT4-like"/>
</dbReference>
<evidence type="ECO:0000256" key="7">
    <source>
        <dbReference type="SAM" id="Phobius"/>
    </source>
</evidence>
<feature type="transmembrane region" description="Helical" evidence="7">
    <location>
        <begin position="106"/>
        <end position="130"/>
    </location>
</feature>
<dbReference type="PANTHER" id="PTHR33048:SF47">
    <property type="entry name" value="INTEGRAL MEMBRANE PROTEIN-RELATED"/>
    <property type="match status" value="1"/>
</dbReference>
<dbReference type="EMBL" id="KB706998">
    <property type="protein sequence ID" value="EMR64809.1"/>
    <property type="molecule type" value="Genomic_DNA"/>
</dbReference>
<dbReference type="OMA" id="YAAYGMI"/>
<keyword evidence="2 7" id="KW-0812">Transmembrane</keyword>
<feature type="transmembrane region" description="Helical" evidence="7">
    <location>
        <begin position="65"/>
        <end position="86"/>
    </location>
</feature>
<reference evidence="10" key="1">
    <citation type="journal article" date="2013" name="Genome Announc.">
        <title>Draft genome sequence of the grapevine dieback fungus Eutypa lata UCR-EL1.</title>
        <authorList>
            <person name="Blanco-Ulate B."/>
            <person name="Rolshausen P.E."/>
            <person name="Cantu D."/>
        </authorList>
    </citation>
    <scope>NUCLEOTIDE SEQUENCE [LARGE SCALE GENOMIC DNA]</scope>
    <source>
        <strain evidence="10">UCR-EL1</strain>
    </source>
</reference>
<evidence type="ECO:0000256" key="2">
    <source>
        <dbReference type="ARBA" id="ARBA00022692"/>
    </source>
</evidence>
<dbReference type="OrthoDB" id="4682787at2759"/>
<dbReference type="Pfam" id="PF20684">
    <property type="entry name" value="Fung_rhodopsin"/>
    <property type="match status" value="1"/>
</dbReference>
<feature type="transmembrane region" description="Helical" evidence="7">
    <location>
        <begin position="228"/>
        <end position="253"/>
    </location>
</feature>
<feature type="compositionally biased region" description="Basic and acidic residues" evidence="6">
    <location>
        <begin position="384"/>
        <end position="401"/>
    </location>
</feature>
<gene>
    <name evidence="9" type="ORF">UCREL1_8225</name>
</gene>
<keyword evidence="3 7" id="KW-1133">Transmembrane helix</keyword>
<evidence type="ECO:0000256" key="4">
    <source>
        <dbReference type="ARBA" id="ARBA00023136"/>
    </source>
</evidence>
<evidence type="ECO:0000256" key="3">
    <source>
        <dbReference type="ARBA" id="ARBA00022989"/>
    </source>
</evidence>
<feature type="region of interest" description="Disordered" evidence="6">
    <location>
        <begin position="381"/>
        <end position="401"/>
    </location>
</feature>
<comment type="subcellular location">
    <subcellularLocation>
        <location evidence="1">Membrane</location>
        <topology evidence="1">Multi-pass membrane protein</topology>
    </subcellularLocation>
</comment>
<evidence type="ECO:0000313" key="10">
    <source>
        <dbReference type="Proteomes" id="UP000012174"/>
    </source>
</evidence>
<dbReference type="PANTHER" id="PTHR33048">
    <property type="entry name" value="PTH11-LIKE INTEGRAL MEMBRANE PROTEIN (AFU_ORTHOLOGUE AFUA_5G11245)"/>
    <property type="match status" value="1"/>
</dbReference>
<feature type="transmembrane region" description="Helical" evidence="7">
    <location>
        <begin position="142"/>
        <end position="165"/>
    </location>
</feature>
<organism evidence="9 10">
    <name type="scientific">Eutypa lata (strain UCR-EL1)</name>
    <name type="common">Grapevine dieback disease fungus</name>
    <name type="synonym">Eutypa armeniacae</name>
    <dbReference type="NCBI Taxonomy" id="1287681"/>
    <lineage>
        <taxon>Eukaryota</taxon>
        <taxon>Fungi</taxon>
        <taxon>Dikarya</taxon>
        <taxon>Ascomycota</taxon>
        <taxon>Pezizomycotina</taxon>
        <taxon>Sordariomycetes</taxon>
        <taxon>Xylariomycetidae</taxon>
        <taxon>Xylariales</taxon>
        <taxon>Diatrypaceae</taxon>
        <taxon>Eutypa</taxon>
    </lineage>
</organism>
<evidence type="ECO:0000256" key="5">
    <source>
        <dbReference type="ARBA" id="ARBA00038359"/>
    </source>
</evidence>
<evidence type="ECO:0000313" key="9">
    <source>
        <dbReference type="EMBL" id="EMR64809.1"/>
    </source>
</evidence>
<feature type="transmembrane region" description="Helical" evidence="7">
    <location>
        <begin position="197"/>
        <end position="216"/>
    </location>
</feature>
<evidence type="ECO:0000259" key="8">
    <source>
        <dbReference type="Pfam" id="PF20684"/>
    </source>
</evidence>
<evidence type="ECO:0000256" key="6">
    <source>
        <dbReference type="SAM" id="MobiDB-lite"/>
    </source>
</evidence>
<proteinExistence type="inferred from homology"/>
<dbReference type="KEGG" id="ela:UCREL1_8225"/>
<keyword evidence="10" id="KW-1185">Reference proteome</keyword>
<accession>M7SEX1</accession>
<dbReference type="eggNOG" id="ENOG502SKND">
    <property type="taxonomic scope" value="Eukaryota"/>
</dbReference>
<feature type="domain" description="Rhodopsin" evidence="8">
    <location>
        <begin position="49"/>
        <end position="290"/>
    </location>
</feature>
<name>M7SEX1_EUTLA</name>